<dbReference type="KEGG" id="prel:PRELSG_0203500"/>
<feature type="compositionally biased region" description="Acidic residues" evidence="1">
    <location>
        <begin position="607"/>
        <end position="659"/>
    </location>
</feature>
<dbReference type="PANTHER" id="PTHR21512">
    <property type="entry name" value="TRAFFICKING PROTEIN PARTICLE COMPLEX SUBUNIT 9"/>
    <property type="match status" value="1"/>
</dbReference>
<keyword evidence="2" id="KW-0812">Transmembrane</keyword>
<dbReference type="InterPro" id="IPR013935">
    <property type="entry name" value="Trs120_TRAPPC9"/>
</dbReference>
<evidence type="ECO:0000313" key="4">
    <source>
        <dbReference type="EMBL" id="CRH03009.1"/>
    </source>
</evidence>
<keyword evidence="2" id="KW-0472">Membrane</keyword>
<name>A0A1J1HBX7_PLARL</name>
<evidence type="ECO:0000256" key="2">
    <source>
        <dbReference type="SAM" id="Phobius"/>
    </source>
</evidence>
<dbReference type="RefSeq" id="XP_028535496.1">
    <property type="nucleotide sequence ID" value="XM_028679814.1"/>
</dbReference>
<evidence type="ECO:0000259" key="3">
    <source>
        <dbReference type="Pfam" id="PF26254"/>
    </source>
</evidence>
<keyword evidence="2" id="KW-1133">Transmembrane helix</keyword>
<feature type="transmembrane region" description="Helical" evidence="2">
    <location>
        <begin position="748"/>
        <end position="767"/>
    </location>
</feature>
<feature type="region of interest" description="Disordered" evidence="1">
    <location>
        <begin position="1786"/>
        <end position="1807"/>
    </location>
</feature>
<evidence type="ECO:0000256" key="1">
    <source>
        <dbReference type="SAM" id="MobiDB-lite"/>
    </source>
</evidence>
<reference evidence="4 5" key="1">
    <citation type="submission" date="2015-04" db="EMBL/GenBank/DDBJ databases">
        <authorList>
            <consortium name="Pathogen Informatics"/>
        </authorList>
    </citation>
    <scope>NUCLEOTIDE SEQUENCE [LARGE SCALE GENOMIC DNA]</scope>
    <source>
        <strain evidence="4 5">SGS1</strain>
    </source>
</reference>
<gene>
    <name evidence="4" type="ORF">PRELSG_0203500</name>
</gene>
<dbReference type="GeneID" id="39734453"/>
<feature type="region of interest" description="Disordered" evidence="1">
    <location>
        <begin position="598"/>
        <end position="685"/>
    </location>
</feature>
<dbReference type="VEuPathDB" id="PlasmoDB:PRELSG_0203500"/>
<feature type="region of interest" description="Disordered" evidence="1">
    <location>
        <begin position="1073"/>
        <end position="1099"/>
    </location>
</feature>
<feature type="compositionally biased region" description="Low complexity" evidence="1">
    <location>
        <begin position="1795"/>
        <end position="1807"/>
    </location>
</feature>
<sequence length="2616" mass="312459">MSHLNLCDYGKAKVYLWKTEKTSEKLFSEISDKIRNLYEKINYDDLFHHLYTYIKYINGSDSDLFIRYEKKICECTINKNIQDDHYFFSIFKNANYVKRNGNLSISYIDLIDKNIKIDRMNLFSNIFMSIGIHELYDEDIFNNGTSTTTKGIEKRKRKKKNQEEDEEEEKEEEGREEKSTNFQSEENGYFNKLNENIINLINSYNNILFSNSCVFIQRVLVIPSSDKYDDIIMMKIMEINDNFLYKNKNGEINQNNNIYNTSKNCHLSSLEEFKNKEKKKNAICDFLLKPNISVIKNSPYNDSSNNSELFIFNNSDTKYLNENSYSGHNENEKNISNKKIKDSKNAVNSNNNKLRKKYSSNILRMFNKNIIKEYKSLNVNSDSDNSYDYTTENSNKRKNNDIINNVNDMENASNSDINEKRKKKNDHNFSFMCDNFHNFKIIIFLPSIKRHFNIQYNKFFQAIIFNIFYIFIFFLYDLLTKDDMWKYIHTLIDNTDYEKINNKIVRNDNAFEEKKNNTSNKKKKYNLKKNNSNQDIIDKINTYEHIYKIDNNIYNNIKKYYNNVKINRLGKVNHITIKKEGLLYDDIYKIAKSSTNEGNEYTKEDKYEGDDEDDNNDDEDEEDDDEEYDDEDEDEDDEEDEEDDEEDEEDDEEDEDEDEIKSSQCNSEEKKESIDEYEEEEEKKRKKKGIKREKKRKKKFSKVKNYTCRIKKKEGDIFLLLGSPLDSLEIYMSCYEISKIQDDFMYEGNIIFCIILSIYLYIVQNWINFCKLNNNESYPFKFAEIIENVILQTYEKLTPNKNTNYSNFFFDTSYSGSLKEKSHNYNFSFSLYNTDQNNDATNITKNINLFINLLNDNDDNFKREDDFVDNEDYYFFNVLIKPHNILLYLIRYIEYKLNEVLYNFQNCSFAHEYFCDYLLCYLKYLLMLKKKRFIFYITNKYSYVVEKFEYNLYIKYHMELALIYKYIGAFRKFSFTIYLLCIRFFSNKNFFLSYFFLNNLLPFYNLPSICFNFSFRTTTKNENNNFRNDQVLQFQDNNCFNHYIHNIFVNRTNKINVPFYWLRKTEKTISKEKGDARNNENKVINNNNDYINNSSSNNNKKEFTKKGNIQSIIDIYINNKLEKINVNHETNKNNINNYENNFIKNSSIIEDDKIIINEIRKDDCYNYYMENALKNVYIYSIFDNLFNSSNFFRVSNLFNFCSREISSKSIFHLNKHTKKLQIYKKNKKTYNTSLQYDILCFLCLVLKEINYTTDLAFCNFLMLLFLNKHISKQKQKEILYTIYETLNKKKKYIYFPPFITLILDEKRKKKNRNYLRKLDEGGSDFNNISSSSDSSHLYDLSPESSSSFDFISFSNINSNKKTMNEEKLKKKKINQKKKNSKKQNKLHFLYGFTEGRCSPLPILVNIEYVNKSYNNEEIYKKMELNKVKKEEKNDSYEYKDVFKYNPFTEKETNVKIQNMCAVNEIKNVVITLKNTLYINLVLNNVTLISSGIAIENYPTSVILLSKKKNNLTKVQLSFKAKETGMLFILGISYCISYFYFNQYLLYDTSILRKYFMDNQFFFNYNKKCNDNYENEIHKFSENSQSFKYVNKESDDILQKNTLYNFYLNCINSNIQGIREKENNGLYYSENNKELYNKVKLLHYVFKLSNICSIFVIENYFSLKSEIKLFNFSKYINIKSLLNDKSYLKRFCITSNKDKSSKVNASNEEKDIFQRNDLHEDTNEENHYENKKYENNNNSNLENFFLNKKEEYIDDKKELRSNYSDEDIKETDKFLIIEDDIKKKNSNLNSANDLPVSDSVDKSNLSNKSNKNNFIDRCRKYSSEESHISLNRKKNVQNCDLLDSIKSLSTYNKCFLNKKCSSKKSSFSISSSVLSSISTTSLSSRLTEKISSLEENKDIQPSNDSIVNLKKPFNYYNIRKDSNENFEDINGNLYFSCDARHSELLEGEIKFLCLIFENKSNINIDYLNIIVIHNDKTHGDYFIKFFFNKAFCLKSKCGNNKEKIIRIKKNEPLKVKKNYSLYIPIRCIGSVLINECEINIFYSSNKDSSYYSVQNLKLKINVKRNIFIENIFYFPYVSFNYKDILNEMLNSNYYNADIIKKLGSLKKEKNEKSIENNKEEIIYDINFLRTKSFKYKDINIDNYLEKKNTQKRESHIIRNLNYDSDNNYDKINNFGKNNNMNNDIKNYTTTHNLIDKDDSFSDYNSICVIKKDNNSDETYKYKENLNICTDNKYIFLELYIKNFSGYVNYCKTKKLKRRPMCIVDKENNLSKWVLWIKRIKRKKNFIFENEEDILKYFLQYLDFYVYLTFSRHKKMGILSAYSSYLNNIHIHKKTISDFFFNFKRNNNNGRIEKNEAEKEENKFILKLNDEDKLFKRNSSSYEKKEYFFSSNSFTLPQMSDNNEEYGISSKNMKIEKFDEYLKKEKKEDNNSNSSNNEDFQININKLFHKNFVNDIFYPYILIKPKFCNCKKRNSVIIPKCSKILNFTDIKKIGIKKKYFESSVNEFFCVKIFIDNLSYIDLGKYTLLIYPSNLNCIKIIGSLNTSGYLSKYDFISSKTNQNSNNFQNKKLNNKKSHFLHSFNVYSLFPGKVLFYIAIYFHNFHTFLFYHEPILVAIV</sequence>
<evidence type="ECO:0000313" key="5">
    <source>
        <dbReference type="Proteomes" id="UP000220158"/>
    </source>
</evidence>
<dbReference type="OrthoDB" id="27962at2759"/>
<dbReference type="Pfam" id="PF26254">
    <property type="entry name" value="Ig_TRAPPC9-Trs120_1st"/>
    <property type="match status" value="1"/>
</dbReference>
<dbReference type="Proteomes" id="UP000220158">
    <property type="component" value="Chromosome 2"/>
</dbReference>
<proteinExistence type="predicted"/>
<dbReference type="InterPro" id="IPR058565">
    <property type="entry name" value="Ig_TRAPPC9_Trs120_1st"/>
</dbReference>
<feature type="domain" description="Trs120/TRAPPC9 first Ig-like" evidence="3">
    <location>
        <begin position="1406"/>
        <end position="1545"/>
    </location>
</feature>
<protein>
    <recommendedName>
        <fullName evidence="3">Trs120/TRAPPC9 first Ig-like domain-containing protein</fullName>
    </recommendedName>
</protein>
<feature type="transmembrane region" description="Helical" evidence="2">
    <location>
        <begin position="1523"/>
        <end position="1540"/>
    </location>
</feature>
<accession>A0A1J1HBX7</accession>
<feature type="compositionally biased region" description="Low complexity" evidence="1">
    <location>
        <begin position="1081"/>
        <end position="1098"/>
    </location>
</feature>
<dbReference type="PANTHER" id="PTHR21512:SF5">
    <property type="entry name" value="TRAFFICKING PROTEIN PARTICLE COMPLEX SUBUNIT 9"/>
    <property type="match status" value="1"/>
</dbReference>
<feature type="transmembrane region" description="Helical" evidence="2">
    <location>
        <begin position="459"/>
        <end position="479"/>
    </location>
</feature>
<organism evidence="4 5">
    <name type="scientific">Plasmodium relictum</name>
    <dbReference type="NCBI Taxonomy" id="85471"/>
    <lineage>
        <taxon>Eukaryota</taxon>
        <taxon>Sar</taxon>
        <taxon>Alveolata</taxon>
        <taxon>Apicomplexa</taxon>
        <taxon>Aconoidasida</taxon>
        <taxon>Haemosporida</taxon>
        <taxon>Plasmodiidae</taxon>
        <taxon>Plasmodium</taxon>
        <taxon>Plasmodium (Haemamoeba)</taxon>
    </lineage>
</organism>
<feature type="region of interest" description="Disordered" evidence="1">
    <location>
        <begin position="147"/>
        <end position="184"/>
    </location>
</feature>
<dbReference type="EMBL" id="LN835297">
    <property type="protein sequence ID" value="CRH03009.1"/>
    <property type="molecule type" value="Genomic_DNA"/>
</dbReference>
<dbReference type="GO" id="GO:0005802">
    <property type="term" value="C:trans-Golgi network"/>
    <property type="evidence" value="ECO:0007669"/>
    <property type="project" value="TreeGrafter"/>
</dbReference>
<keyword evidence="5" id="KW-1185">Reference proteome</keyword>